<evidence type="ECO:0000256" key="4">
    <source>
        <dbReference type="ARBA" id="ARBA00023002"/>
    </source>
</evidence>
<dbReference type="PRINTS" id="PR00420">
    <property type="entry name" value="RNGMNOXGNASE"/>
</dbReference>
<dbReference type="InterPro" id="IPR012941">
    <property type="entry name" value="Phe_hydrox_C_dim_dom"/>
</dbReference>
<proteinExistence type="inferred from homology"/>
<comment type="similarity">
    <text evidence="1">Belongs to the PheA/TfdB FAD monooxygenase family.</text>
</comment>
<dbReference type="InterPro" id="IPR050641">
    <property type="entry name" value="RIFMO-like"/>
</dbReference>
<feature type="domain" description="Phenol hydroxylase-like C-terminal dimerisation" evidence="6">
    <location>
        <begin position="452"/>
        <end position="648"/>
    </location>
</feature>
<feature type="domain" description="FAD-binding" evidence="5">
    <location>
        <begin position="6"/>
        <end position="146"/>
    </location>
</feature>
<dbReference type="CDD" id="cd02979">
    <property type="entry name" value="PHOX_C"/>
    <property type="match status" value="1"/>
</dbReference>
<dbReference type="GO" id="GO:0016709">
    <property type="term" value="F:oxidoreductase activity, acting on paired donors, with incorporation or reduction of molecular oxygen, NAD(P)H as one donor, and incorporation of one atom of oxygen"/>
    <property type="evidence" value="ECO:0007669"/>
    <property type="project" value="UniProtKB-ARBA"/>
</dbReference>
<dbReference type="Gene3D" id="3.30.9.10">
    <property type="entry name" value="D-Amino Acid Oxidase, subunit A, domain 2"/>
    <property type="match status" value="1"/>
</dbReference>
<dbReference type="InterPro" id="IPR002938">
    <property type="entry name" value="FAD-bd"/>
</dbReference>
<protein>
    <submittedName>
        <fullName evidence="7">RHTO0S05e04500g1_1</fullName>
    </submittedName>
</protein>
<keyword evidence="2" id="KW-0285">Flavoprotein</keyword>
<evidence type="ECO:0000256" key="2">
    <source>
        <dbReference type="ARBA" id="ARBA00022630"/>
    </source>
</evidence>
<feature type="domain" description="FAD-binding" evidence="5">
    <location>
        <begin position="203"/>
        <end position="408"/>
    </location>
</feature>
<dbReference type="AlphaFoldDB" id="A0A061ASJ8"/>
<name>A0A061ASJ8_RHOTO</name>
<dbReference type="SUPFAM" id="SSF51905">
    <property type="entry name" value="FAD/NAD(P)-binding domain"/>
    <property type="match status" value="1"/>
</dbReference>
<dbReference type="Pfam" id="PF07976">
    <property type="entry name" value="Phe_hydrox_dim"/>
    <property type="match status" value="1"/>
</dbReference>
<dbReference type="PANTHER" id="PTHR43004:SF20">
    <property type="entry name" value="2-MONOOXYGENASE, PUTATIVE (AFU_ORTHOLOGUE AFUA_1G13660)-RELATED"/>
    <property type="match status" value="1"/>
</dbReference>
<dbReference type="EMBL" id="LK052940">
    <property type="protein sequence ID" value="CDR40521.1"/>
    <property type="molecule type" value="Genomic_DNA"/>
</dbReference>
<dbReference type="InterPro" id="IPR036249">
    <property type="entry name" value="Thioredoxin-like_sf"/>
</dbReference>
<evidence type="ECO:0000313" key="7">
    <source>
        <dbReference type="EMBL" id="CDR40521.1"/>
    </source>
</evidence>
<evidence type="ECO:0000256" key="1">
    <source>
        <dbReference type="ARBA" id="ARBA00007801"/>
    </source>
</evidence>
<sequence length="649" mass="71758">MVATNDCDVLIVGAGPAGLMLSTWLSKLKIRTRIVDKAPTKVLVGHADGVQCRTVEVFQSFGFAQRLVDEGAHINEVVSWALDSKGDLQRTGRIPDNEPGTSRFPHAVLSQGRIERFLLDAMKDFNELTVQRSTAPVSMSVDQNLVADFSPNSYPISVTLRRLTEEESVPTQLGAVPNGLHRSNLLADDESDAAKGTKEAGAFDNAGEEETIRTKFLVGCDGARSWVRKQMGLSLEGDAAGAVWGVLDAIVSETSFPDIRLKCTVQSKVGSILIVPRERDYVRFYIQIGSTKPGERFDRSSVTPESIIETAKKIMAPYTLECSDFEWWTVYEVGQRLCKTFSHDERVFIAGDACHTHSPKAGQGMNTSMMDTYNLGWKLAHVLQGKATPDLLKTYSEERYKVAKELIDLDYKLSRMFSAKPKEEGGDGDGVSLAEFKAFFKSLSRWASGTAVHYLPNMLVAPERQPALAPGLPTGMRFESHLVVALADARPWHLGDRLVSDGRWRIILFAGDVREQEQKEKLEQIAAYLDTPDGPIRRYTPPDDDLDSVIEVLTIISNPRISVEPNAFPAILWPARKPYGSRAYDKLYADDSSPVTPNVRGKIYKNLGIDPKTGCIAVVRPDQTVSLVCALDEHKQIGDFFAQFMIAQA</sequence>
<dbReference type="InterPro" id="IPR036188">
    <property type="entry name" value="FAD/NAD-bd_sf"/>
</dbReference>
<gene>
    <name evidence="7" type="ORF">RHTO0S_05e04500g</name>
</gene>
<reference evidence="7" key="1">
    <citation type="journal article" date="2014" name="Genome Announc.">
        <title>Draft genome sequence of Rhodosporidium toruloides CECT1137, an oleaginous yeast of biotechnological interest.</title>
        <authorList>
            <person name="Morin N."/>
            <person name="Calcas X."/>
            <person name="Devillers H."/>
            <person name="Durrens P."/>
            <person name="Sherman D.J."/>
            <person name="Nicaud J.-M."/>
            <person name="Neuveglise C."/>
        </authorList>
    </citation>
    <scope>NUCLEOTIDE SEQUENCE</scope>
    <source>
        <strain evidence="7">CECT1137</strain>
    </source>
</reference>
<dbReference type="SUPFAM" id="SSF54373">
    <property type="entry name" value="FAD-linked reductases, C-terminal domain"/>
    <property type="match status" value="1"/>
</dbReference>
<dbReference type="OrthoDB" id="1716816at2759"/>
<organism evidence="7">
    <name type="scientific">Rhodotorula toruloides</name>
    <name type="common">Yeast</name>
    <name type="synonym">Rhodosporidium toruloides</name>
    <dbReference type="NCBI Taxonomy" id="5286"/>
    <lineage>
        <taxon>Eukaryota</taxon>
        <taxon>Fungi</taxon>
        <taxon>Dikarya</taxon>
        <taxon>Basidiomycota</taxon>
        <taxon>Pucciniomycotina</taxon>
        <taxon>Microbotryomycetes</taxon>
        <taxon>Sporidiobolales</taxon>
        <taxon>Sporidiobolaceae</taxon>
        <taxon>Rhodotorula</taxon>
    </lineage>
</organism>
<accession>A0A061ASJ8</accession>
<keyword evidence="3" id="KW-0274">FAD</keyword>
<dbReference type="GO" id="GO:0071949">
    <property type="term" value="F:FAD binding"/>
    <property type="evidence" value="ECO:0007669"/>
    <property type="project" value="InterPro"/>
</dbReference>
<dbReference type="Gene3D" id="3.40.30.20">
    <property type="match status" value="1"/>
</dbReference>
<keyword evidence="4" id="KW-0560">Oxidoreductase</keyword>
<dbReference type="PANTHER" id="PTHR43004">
    <property type="entry name" value="TRK SYSTEM POTASSIUM UPTAKE PROTEIN"/>
    <property type="match status" value="1"/>
</dbReference>
<dbReference type="InterPro" id="IPR038220">
    <property type="entry name" value="PHOX_C_sf"/>
</dbReference>
<evidence type="ECO:0000259" key="5">
    <source>
        <dbReference type="Pfam" id="PF01494"/>
    </source>
</evidence>
<dbReference type="Pfam" id="PF01494">
    <property type="entry name" value="FAD_binding_3"/>
    <property type="match status" value="2"/>
</dbReference>
<evidence type="ECO:0000259" key="6">
    <source>
        <dbReference type="Pfam" id="PF07976"/>
    </source>
</evidence>
<dbReference type="Gene3D" id="3.50.50.60">
    <property type="entry name" value="FAD/NAD(P)-binding domain"/>
    <property type="match status" value="1"/>
</dbReference>
<evidence type="ECO:0000256" key="3">
    <source>
        <dbReference type="ARBA" id="ARBA00022827"/>
    </source>
</evidence>
<dbReference type="SUPFAM" id="SSF52833">
    <property type="entry name" value="Thioredoxin-like"/>
    <property type="match status" value="1"/>
</dbReference>